<keyword evidence="1" id="KW-0732">Signal</keyword>
<evidence type="ECO:0000313" key="4">
    <source>
        <dbReference type="Proteomes" id="UP000321103"/>
    </source>
</evidence>
<dbReference type="Pfam" id="PF05901">
    <property type="entry name" value="Excalibur"/>
    <property type="match status" value="2"/>
</dbReference>
<feature type="domain" description="Excalibur calcium-binding" evidence="2">
    <location>
        <begin position="30"/>
        <end position="66"/>
    </location>
</feature>
<dbReference type="SMART" id="SM00894">
    <property type="entry name" value="Excalibur"/>
    <property type="match status" value="2"/>
</dbReference>
<dbReference type="InterPro" id="IPR008613">
    <property type="entry name" value="Excalibur_Ca-bd_domain"/>
</dbReference>
<accession>A0A512IFC4</accession>
<comment type="caution">
    <text evidence="3">The sequence shown here is derived from an EMBL/GenBank/DDBJ whole genome shotgun (WGS) entry which is preliminary data.</text>
</comment>
<evidence type="ECO:0000256" key="1">
    <source>
        <dbReference type="SAM" id="SignalP"/>
    </source>
</evidence>
<keyword evidence="4" id="KW-1185">Reference proteome</keyword>
<sequence>MKKITAGMAVLAAAGFTGLSMVPAAAAPIVFDNCTQAAQYGVYNIPAGSPGYGTHLDQPVDGVGCEKDGAVYNAALVPDDGVSVPPVTPVAETPTDVAGFDNCAEARAAGRVNIPVGDPAYAPHLDRDLDGIACEQGGDDEADSGTDVIVDYVPESWGNGQYNQVGQVPVGGAETGVAVESENTVSGLAVAGGLTLLAAAGASIVARRRAAQV</sequence>
<organism evidence="3 4">
    <name type="scientific">Kocuria turfanensis</name>
    <dbReference type="NCBI Taxonomy" id="388357"/>
    <lineage>
        <taxon>Bacteria</taxon>
        <taxon>Bacillati</taxon>
        <taxon>Actinomycetota</taxon>
        <taxon>Actinomycetes</taxon>
        <taxon>Micrococcales</taxon>
        <taxon>Micrococcaceae</taxon>
        <taxon>Kocuria</taxon>
    </lineage>
</organism>
<dbReference type="RefSeq" id="WP_062737305.1">
    <property type="nucleotide sequence ID" value="NZ_BJZS01000087.1"/>
</dbReference>
<dbReference type="STRING" id="388357.GCA_001580365_03659"/>
<dbReference type="EMBL" id="BJZS01000087">
    <property type="protein sequence ID" value="GEO96401.1"/>
    <property type="molecule type" value="Genomic_DNA"/>
</dbReference>
<dbReference type="AlphaFoldDB" id="A0A512IFC4"/>
<feature type="signal peptide" evidence="1">
    <location>
        <begin position="1"/>
        <end position="26"/>
    </location>
</feature>
<proteinExistence type="predicted"/>
<dbReference type="Proteomes" id="UP000321103">
    <property type="component" value="Unassembled WGS sequence"/>
</dbReference>
<evidence type="ECO:0000259" key="2">
    <source>
        <dbReference type="SMART" id="SM00894"/>
    </source>
</evidence>
<feature type="domain" description="Excalibur calcium-binding" evidence="2">
    <location>
        <begin position="99"/>
        <end position="135"/>
    </location>
</feature>
<protein>
    <recommendedName>
        <fullName evidence="2">Excalibur calcium-binding domain-containing protein</fullName>
    </recommendedName>
</protein>
<reference evidence="3 4" key="1">
    <citation type="submission" date="2019-07" db="EMBL/GenBank/DDBJ databases">
        <title>Whole genome shotgun sequence of Kocuria turfanensis NBRC 107627.</title>
        <authorList>
            <person name="Hosoyama A."/>
            <person name="Uohara A."/>
            <person name="Ohji S."/>
            <person name="Ichikawa N."/>
        </authorList>
    </citation>
    <scope>NUCLEOTIDE SEQUENCE [LARGE SCALE GENOMIC DNA]</scope>
    <source>
        <strain evidence="3 4">NBRC 107627</strain>
    </source>
</reference>
<gene>
    <name evidence="3" type="ORF">KTU01_25240</name>
</gene>
<feature type="chain" id="PRO_5022178543" description="Excalibur calcium-binding domain-containing protein" evidence="1">
    <location>
        <begin position="27"/>
        <end position="213"/>
    </location>
</feature>
<evidence type="ECO:0000313" key="3">
    <source>
        <dbReference type="EMBL" id="GEO96401.1"/>
    </source>
</evidence>
<name>A0A512IFC4_9MICC</name>